<keyword evidence="2" id="KW-1185">Reference proteome</keyword>
<evidence type="ECO:0000313" key="2">
    <source>
        <dbReference type="Proteomes" id="UP001210925"/>
    </source>
</evidence>
<gene>
    <name evidence="1" type="ORF">HK103_005082</name>
</gene>
<organism evidence="1 2">
    <name type="scientific">Boothiomyces macroporosus</name>
    <dbReference type="NCBI Taxonomy" id="261099"/>
    <lineage>
        <taxon>Eukaryota</taxon>
        <taxon>Fungi</taxon>
        <taxon>Fungi incertae sedis</taxon>
        <taxon>Chytridiomycota</taxon>
        <taxon>Chytridiomycota incertae sedis</taxon>
        <taxon>Chytridiomycetes</taxon>
        <taxon>Rhizophydiales</taxon>
        <taxon>Terramycetaceae</taxon>
        <taxon>Boothiomyces</taxon>
    </lineage>
</organism>
<dbReference type="Proteomes" id="UP001210925">
    <property type="component" value="Unassembled WGS sequence"/>
</dbReference>
<sequence>MNEALLRANAKIGKPLNVGVLSIDIPAVSRLKDSIFLNALQKTVVDKPHLVFGNESKVLTAKKLSDVDLECVIQDAPKVFSMEVLANEEMNSKIKSTLGWKIRVVQGKMWIKESVRVVSLYLCLTSEFHVLDGYSTSIVLKQYVSNMIDIINGKLSTSCFENLHDIIVTPAPIEKNIDTHFSAKYLLFSIWLAYQHFRKSAKTVFYGRPRKDIAKLEHYELDQMKTESRFIALTPKELYAIQEEIKNTNLTTTSYLIAALLTSYRGMMDAITKKPAGIKNQSVFSSVFKIVPIAFMIALCSEFGVESTAWFTCLLIMMVFFYFPKLLKEPRIPNYQNFTVVLDRRIAEGAASNTLGNYSTVFSYFMHKHTKRSYFWDKVSSMKKFLSNCKKSIVCYEGILKTIPNWIVDEYIHRAPPNYHRDYSFMLSYLGKEDWGELPVNDYFFGTNSIWTGNRHVMQLSACRFENRMNILITYPSKLVERYQVDIFVDSLRQVINNSIYDQKITVENTLNP</sequence>
<dbReference type="AlphaFoldDB" id="A0AAD5UFI0"/>
<dbReference type="PANTHER" id="PTHR28037">
    <property type="entry name" value="ALCOHOL O-ACETYLTRANSFERASE 1-RELATED"/>
    <property type="match status" value="1"/>
</dbReference>
<protein>
    <submittedName>
        <fullName evidence="1">Uncharacterized protein</fullName>
    </submittedName>
</protein>
<comment type="caution">
    <text evidence="1">The sequence shown here is derived from an EMBL/GenBank/DDBJ whole genome shotgun (WGS) entry which is preliminary data.</text>
</comment>
<dbReference type="PANTHER" id="PTHR28037:SF1">
    <property type="entry name" value="ALCOHOL O-ACETYLTRANSFERASE 1-RELATED"/>
    <property type="match status" value="1"/>
</dbReference>
<evidence type="ECO:0000313" key="1">
    <source>
        <dbReference type="EMBL" id="KAJ3256838.1"/>
    </source>
</evidence>
<proteinExistence type="predicted"/>
<name>A0AAD5UFI0_9FUNG</name>
<reference evidence="1" key="1">
    <citation type="submission" date="2020-05" db="EMBL/GenBank/DDBJ databases">
        <title>Phylogenomic resolution of chytrid fungi.</title>
        <authorList>
            <person name="Stajich J.E."/>
            <person name="Amses K."/>
            <person name="Simmons R."/>
            <person name="Seto K."/>
            <person name="Myers J."/>
            <person name="Bonds A."/>
            <person name="Quandt C.A."/>
            <person name="Barry K."/>
            <person name="Liu P."/>
            <person name="Grigoriev I."/>
            <person name="Longcore J.E."/>
            <person name="James T.Y."/>
        </authorList>
    </citation>
    <scope>NUCLEOTIDE SEQUENCE</scope>
    <source>
        <strain evidence="1">PLAUS21</strain>
    </source>
</reference>
<dbReference type="InterPro" id="IPR052058">
    <property type="entry name" value="Alcohol_O-acetyltransferase"/>
</dbReference>
<dbReference type="EMBL" id="JADGKB010000045">
    <property type="protein sequence ID" value="KAJ3256838.1"/>
    <property type="molecule type" value="Genomic_DNA"/>
</dbReference>
<accession>A0AAD5UFI0</accession>